<accession>A0AAU9V0W1</accession>
<dbReference type="PANTHER" id="PTHR45913:SF21">
    <property type="entry name" value="DUF4371 DOMAIN-CONTAINING PROTEIN"/>
    <property type="match status" value="1"/>
</dbReference>
<proteinExistence type="predicted"/>
<keyword evidence="2" id="KW-1185">Reference proteome</keyword>
<dbReference type="AlphaFoldDB" id="A0AAU9V0W1"/>
<name>A0AAU9V0W1_EUPED</name>
<evidence type="ECO:0000313" key="2">
    <source>
        <dbReference type="Proteomes" id="UP001153954"/>
    </source>
</evidence>
<evidence type="ECO:0000313" key="1">
    <source>
        <dbReference type="EMBL" id="CAH2102680.1"/>
    </source>
</evidence>
<organism evidence="1 2">
    <name type="scientific">Euphydryas editha</name>
    <name type="common">Edith's checkerspot</name>
    <dbReference type="NCBI Taxonomy" id="104508"/>
    <lineage>
        <taxon>Eukaryota</taxon>
        <taxon>Metazoa</taxon>
        <taxon>Ecdysozoa</taxon>
        <taxon>Arthropoda</taxon>
        <taxon>Hexapoda</taxon>
        <taxon>Insecta</taxon>
        <taxon>Pterygota</taxon>
        <taxon>Neoptera</taxon>
        <taxon>Endopterygota</taxon>
        <taxon>Lepidoptera</taxon>
        <taxon>Glossata</taxon>
        <taxon>Ditrysia</taxon>
        <taxon>Papilionoidea</taxon>
        <taxon>Nymphalidae</taxon>
        <taxon>Nymphalinae</taxon>
        <taxon>Euphydryas</taxon>
    </lineage>
</organism>
<comment type="caution">
    <text evidence="1">The sequence shown here is derived from an EMBL/GenBank/DDBJ whole genome shotgun (WGS) entry which is preliminary data.</text>
</comment>
<gene>
    <name evidence="1" type="ORF">EEDITHA_LOCUS17275</name>
</gene>
<dbReference type="Proteomes" id="UP001153954">
    <property type="component" value="Unassembled WGS sequence"/>
</dbReference>
<sequence length="96" mass="11296">MYNFIPKKYTAEIKAVASDFEIRFSDFKKIEKLLEFSSYPFNYSTDHAFSYLKQTKNKHRSRLTDAHTLDSLRLAISNYLPDFANLAEDYQAQCSH</sequence>
<protein>
    <submittedName>
        <fullName evidence="1">Uncharacterized protein</fullName>
    </submittedName>
</protein>
<dbReference type="EMBL" id="CAKOGL010000025">
    <property type="protein sequence ID" value="CAH2102680.1"/>
    <property type="molecule type" value="Genomic_DNA"/>
</dbReference>
<reference evidence="1" key="1">
    <citation type="submission" date="2022-03" db="EMBL/GenBank/DDBJ databases">
        <authorList>
            <person name="Tunstrom K."/>
        </authorList>
    </citation>
    <scope>NUCLEOTIDE SEQUENCE</scope>
</reference>
<dbReference type="PANTHER" id="PTHR45913">
    <property type="entry name" value="EPM2A-INTERACTING PROTEIN 1"/>
    <property type="match status" value="1"/>
</dbReference>